<evidence type="ECO:0000256" key="1">
    <source>
        <dbReference type="SAM" id="SignalP"/>
    </source>
</evidence>
<evidence type="ECO:0000313" key="2">
    <source>
        <dbReference type="EMBL" id="KAJ6427451.1"/>
    </source>
</evidence>
<accession>A0AAD6PF99</accession>
<proteinExistence type="predicted"/>
<sequence>MLVLLVPLMERLVLCYVIDEEVGARVLHRILCASQTLVGRLEVCMCASVGGGRGPTLNLSKIKRYNVFRNGYRVKGFDYLHSFFTASSVAHIS</sequence>
<evidence type="ECO:0008006" key="4">
    <source>
        <dbReference type="Google" id="ProtNLM"/>
    </source>
</evidence>
<keyword evidence="3" id="KW-1185">Reference proteome</keyword>
<reference evidence="2 3" key="1">
    <citation type="journal article" date="2023" name="Int. J. Mol. Sci.">
        <title>De Novo Assembly and Annotation of 11 Diverse Shrub Willow (Salix) Genomes Reveals Novel Gene Organization in Sex-Linked Regions.</title>
        <authorList>
            <person name="Hyden B."/>
            <person name="Feng K."/>
            <person name="Yates T.B."/>
            <person name="Jawdy S."/>
            <person name="Cereghino C."/>
            <person name="Smart L.B."/>
            <person name="Muchero W."/>
        </authorList>
    </citation>
    <scope>NUCLEOTIDE SEQUENCE [LARGE SCALE GENOMIC DNA]</scope>
    <source>
        <tissue evidence="2">Shoot tip</tissue>
    </source>
</reference>
<organism evidence="2 3">
    <name type="scientific">Salix udensis</name>
    <dbReference type="NCBI Taxonomy" id="889485"/>
    <lineage>
        <taxon>Eukaryota</taxon>
        <taxon>Viridiplantae</taxon>
        <taxon>Streptophyta</taxon>
        <taxon>Embryophyta</taxon>
        <taxon>Tracheophyta</taxon>
        <taxon>Spermatophyta</taxon>
        <taxon>Magnoliopsida</taxon>
        <taxon>eudicotyledons</taxon>
        <taxon>Gunneridae</taxon>
        <taxon>Pentapetalae</taxon>
        <taxon>rosids</taxon>
        <taxon>fabids</taxon>
        <taxon>Malpighiales</taxon>
        <taxon>Salicaceae</taxon>
        <taxon>Saliceae</taxon>
        <taxon>Salix</taxon>
    </lineage>
</organism>
<evidence type="ECO:0000313" key="3">
    <source>
        <dbReference type="Proteomes" id="UP001162972"/>
    </source>
</evidence>
<gene>
    <name evidence="2" type="ORF">OIU84_022949</name>
</gene>
<name>A0AAD6PF99_9ROSI</name>
<comment type="caution">
    <text evidence="2">The sequence shown here is derived from an EMBL/GenBank/DDBJ whole genome shotgun (WGS) entry which is preliminary data.</text>
</comment>
<dbReference type="Proteomes" id="UP001162972">
    <property type="component" value="Chromosome 1"/>
</dbReference>
<feature type="chain" id="PRO_5042188320" description="Secreted protein" evidence="1">
    <location>
        <begin position="16"/>
        <end position="93"/>
    </location>
</feature>
<dbReference type="AlphaFoldDB" id="A0AAD6PF99"/>
<keyword evidence="1" id="KW-0732">Signal</keyword>
<feature type="signal peptide" evidence="1">
    <location>
        <begin position="1"/>
        <end position="15"/>
    </location>
</feature>
<dbReference type="EMBL" id="JAPFFJ010000005">
    <property type="protein sequence ID" value="KAJ6427451.1"/>
    <property type="molecule type" value="Genomic_DNA"/>
</dbReference>
<protein>
    <recommendedName>
        <fullName evidence="4">Secreted protein</fullName>
    </recommendedName>
</protein>